<evidence type="ECO:0000256" key="1">
    <source>
        <dbReference type="SAM" id="MobiDB-lite"/>
    </source>
</evidence>
<feature type="compositionally biased region" description="Low complexity" evidence="1">
    <location>
        <begin position="309"/>
        <end position="321"/>
    </location>
</feature>
<protein>
    <submittedName>
        <fullName evidence="2">Uncharacterized protein</fullName>
    </submittedName>
</protein>
<proteinExistence type="predicted"/>
<dbReference type="EMBL" id="LUGG01000004">
    <property type="protein sequence ID" value="OBZ75285.1"/>
    <property type="molecule type" value="Genomic_DNA"/>
</dbReference>
<gene>
    <name evidence="2" type="ORF">A0H81_04985</name>
</gene>
<dbReference type="Proteomes" id="UP000092993">
    <property type="component" value="Unassembled WGS sequence"/>
</dbReference>
<evidence type="ECO:0000313" key="3">
    <source>
        <dbReference type="Proteomes" id="UP000092993"/>
    </source>
</evidence>
<comment type="caution">
    <text evidence="2">The sequence shown here is derived from an EMBL/GenBank/DDBJ whole genome shotgun (WGS) entry which is preliminary data.</text>
</comment>
<dbReference type="AlphaFoldDB" id="A0A1C7MEE0"/>
<feature type="region of interest" description="Disordered" evidence="1">
    <location>
        <begin position="266"/>
        <end position="290"/>
    </location>
</feature>
<accession>A0A1C7MEE0</accession>
<evidence type="ECO:0000313" key="2">
    <source>
        <dbReference type="EMBL" id="OBZ75285.1"/>
    </source>
</evidence>
<name>A0A1C7MEE0_GRIFR</name>
<organism evidence="2 3">
    <name type="scientific">Grifola frondosa</name>
    <name type="common">Maitake</name>
    <name type="synonym">Polyporus frondosus</name>
    <dbReference type="NCBI Taxonomy" id="5627"/>
    <lineage>
        <taxon>Eukaryota</taxon>
        <taxon>Fungi</taxon>
        <taxon>Dikarya</taxon>
        <taxon>Basidiomycota</taxon>
        <taxon>Agaricomycotina</taxon>
        <taxon>Agaricomycetes</taxon>
        <taxon>Polyporales</taxon>
        <taxon>Grifolaceae</taxon>
        <taxon>Grifola</taxon>
    </lineage>
</organism>
<sequence>MRTIYPRLSTAWRAILSSQYDMAYWSNARATTVLIRPMTAIHRLNICTALFCKIDAVPGGIVKPSTSRLIYFSRYAGLYLLATDADSLGGYIEANRRLRRFQRVSLQQPHVAHPKFSFVDPSSLPQRICPLLSINTTVKMKVQSNSALARLLNILRFKADFGLGVVAHLALNLHISRSSHLHIPIFYPHLNAAPSTHQQSISEATSSYSIQPLTPHVESLDIPKVQLSIGYEVEQLGGNPPVTVEIDSCSPQCSPASVPHRDFELVSRTSTSHPSSSLSAPSGHRNSASIDSVSPTLAIIPSHDSTADVSSSLSNLVGPSSQKDYRASSG</sequence>
<keyword evidence="3" id="KW-1185">Reference proteome</keyword>
<feature type="region of interest" description="Disordered" evidence="1">
    <location>
        <begin position="304"/>
        <end position="330"/>
    </location>
</feature>
<reference evidence="2 3" key="1">
    <citation type="submission" date="2016-03" db="EMBL/GenBank/DDBJ databases">
        <title>Whole genome sequencing of Grifola frondosa 9006-11.</title>
        <authorList>
            <person name="Min B."/>
            <person name="Park H."/>
            <person name="Kim J.-G."/>
            <person name="Cho H."/>
            <person name="Oh Y.-L."/>
            <person name="Kong W.-S."/>
            <person name="Choi I.-G."/>
        </authorList>
    </citation>
    <scope>NUCLEOTIDE SEQUENCE [LARGE SCALE GENOMIC DNA]</scope>
    <source>
        <strain evidence="2 3">9006-11</strain>
    </source>
</reference>
<feature type="compositionally biased region" description="Low complexity" evidence="1">
    <location>
        <begin position="267"/>
        <end position="285"/>
    </location>
</feature>